<comment type="subunit">
    <text evidence="6">Heterodimer of an alpha and a beta subunit.</text>
</comment>
<dbReference type="InterPro" id="IPR042489">
    <property type="entry name" value="CapZ_alpha_1"/>
</dbReference>
<dbReference type="GO" id="GO:0030863">
    <property type="term" value="C:cortical cytoskeleton"/>
    <property type="evidence" value="ECO:0007669"/>
    <property type="project" value="TreeGrafter"/>
</dbReference>
<dbReference type="GO" id="GO:0008290">
    <property type="term" value="C:F-actin capping protein complex"/>
    <property type="evidence" value="ECO:0007669"/>
    <property type="project" value="UniProtKB-UniRule"/>
</dbReference>
<dbReference type="InterPro" id="IPR017865">
    <property type="entry name" value="F-actin_cap_asu_CS"/>
</dbReference>
<dbReference type="GO" id="GO:0051015">
    <property type="term" value="F:actin filament binding"/>
    <property type="evidence" value="ECO:0007669"/>
    <property type="project" value="TreeGrafter"/>
</dbReference>
<protein>
    <recommendedName>
        <fullName evidence="2 6">F-actin-capping protein subunit alpha</fullName>
    </recommendedName>
</protein>
<dbReference type="PROSITE" id="PS00748">
    <property type="entry name" value="F_ACTIN_CAPPING_A_1"/>
    <property type="match status" value="1"/>
</dbReference>
<keyword evidence="8" id="KW-1185">Reference proteome</keyword>
<dbReference type="Proteomes" id="UP000093000">
    <property type="component" value="Unassembled WGS sequence"/>
</dbReference>
<dbReference type="Pfam" id="PF01267">
    <property type="entry name" value="F-actin_cap_A"/>
    <property type="match status" value="1"/>
</dbReference>
<dbReference type="GO" id="GO:0030036">
    <property type="term" value="P:actin cytoskeleton organization"/>
    <property type="evidence" value="ECO:0007669"/>
    <property type="project" value="TreeGrafter"/>
</dbReference>
<dbReference type="Gene3D" id="3.30.1140.60">
    <property type="entry name" value="F-actin capping protein, alpha subunit"/>
    <property type="match status" value="1"/>
</dbReference>
<dbReference type="GO" id="GO:0051016">
    <property type="term" value="P:barbed-end actin filament capping"/>
    <property type="evidence" value="ECO:0007669"/>
    <property type="project" value="UniProtKB-UniRule"/>
</dbReference>
<keyword evidence="4 6" id="KW-0009">Actin-binding</keyword>
<evidence type="ECO:0000256" key="2">
    <source>
        <dbReference type="ARBA" id="ARBA00014038"/>
    </source>
</evidence>
<evidence type="ECO:0000256" key="5">
    <source>
        <dbReference type="ARBA" id="ARBA00025389"/>
    </source>
</evidence>
<dbReference type="EMBL" id="LUGH01000098">
    <property type="protein sequence ID" value="OBZ89386.1"/>
    <property type="molecule type" value="Genomic_DNA"/>
</dbReference>
<dbReference type="PANTHER" id="PTHR10653">
    <property type="entry name" value="F-ACTIN-CAPPING PROTEIN SUBUNIT ALPHA"/>
    <property type="match status" value="1"/>
</dbReference>
<evidence type="ECO:0000256" key="3">
    <source>
        <dbReference type="ARBA" id="ARBA00022467"/>
    </source>
</evidence>
<dbReference type="STRING" id="101091.A0A1C7NLQ7"/>
<comment type="caution">
    <text evidence="7">The sequence shown here is derived from an EMBL/GenBank/DDBJ whole genome shotgun (WGS) entry which is preliminary data.</text>
</comment>
<dbReference type="FunCoup" id="A0A1C7NLQ7">
    <property type="interactions" value="255"/>
</dbReference>
<evidence type="ECO:0000256" key="6">
    <source>
        <dbReference type="RuleBase" id="RU365077"/>
    </source>
</evidence>
<organism evidence="7 8">
    <name type="scientific">Choanephora cucurbitarum</name>
    <dbReference type="NCBI Taxonomy" id="101091"/>
    <lineage>
        <taxon>Eukaryota</taxon>
        <taxon>Fungi</taxon>
        <taxon>Fungi incertae sedis</taxon>
        <taxon>Mucoromycota</taxon>
        <taxon>Mucoromycotina</taxon>
        <taxon>Mucoromycetes</taxon>
        <taxon>Mucorales</taxon>
        <taxon>Mucorineae</taxon>
        <taxon>Choanephoraceae</taxon>
        <taxon>Choanephoroideae</taxon>
        <taxon>Choanephora</taxon>
    </lineage>
</organism>
<gene>
    <name evidence="7" type="primary">CAPZA1</name>
    <name evidence="7" type="ORF">A0J61_02562</name>
</gene>
<evidence type="ECO:0000313" key="7">
    <source>
        <dbReference type="EMBL" id="OBZ89386.1"/>
    </source>
</evidence>
<dbReference type="PRINTS" id="PR00191">
    <property type="entry name" value="FACTINCAPA"/>
</dbReference>
<evidence type="ECO:0000313" key="8">
    <source>
        <dbReference type="Proteomes" id="UP000093000"/>
    </source>
</evidence>
<dbReference type="FunFam" id="3.90.1150.210:FF:000003">
    <property type="entry name" value="F-actin-capping protein subunit alpha"/>
    <property type="match status" value="1"/>
</dbReference>
<dbReference type="OrthoDB" id="340550at2759"/>
<sequence length="277" mass="31875">MTTVSIEDKVKIASDFLLSSPPGEVNDVFNDVRMLVDDDESLQEGILQALVRYNTEQHVTVRPPGLEYDVVLSKYGKIEQDRFLDPRSKKTFKVDHMRLTASDLEDDTTETAFENLRSNVEKECITYIEDHFPNGICSVYIHESEIAIAIVDNKYNPNNFWNGRWLASWVYDTQSGNLKGTTKVNVHYYEDGNVQLKADKEASLHVDMKDDYEQLAKEIAKEIAGFDKQYQSSMNDSYSELSENTFKGLRRALPMTRNKMDWNKILNYKIGSELAQK</sequence>
<dbReference type="Gene3D" id="3.90.1150.210">
    <property type="entry name" value="F-actin capping protein, beta subunit"/>
    <property type="match status" value="1"/>
</dbReference>
<dbReference type="PANTHER" id="PTHR10653:SF0">
    <property type="entry name" value="F-ACTIN-CAPPING PROTEIN SUBUNIT ALPHA"/>
    <property type="match status" value="1"/>
</dbReference>
<accession>A0A1C7NLQ7</accession>
<name>A0A1C7NLQ7_9FUNG</name>
<comment type="similarity">
    <text evidence="1 6">Belongs to the F-actin-capping protein alpha subunit family.</text>
</comment>
<proteinExistence type="inferred from homology"/>
<evidence type="ECO:0000256" key="1">
    <source>
        <dbReference type="ARBA" id="ARBA00010479"/>
    </source>
</evidence>
<dbReference type="SUPFAM" id="SSF90096">
    <property type="entry name" value="Subunits of heterodimeric actin filament capping protein Capz"/>
    <property type="match status" value="1"/>
</dbReference>
<reference evidence="7 8" key="1">
    <citation type="submission" date="2016-03" db="EMBL/GenBank/DDBJ databases">
        <title>Choanephora cucurbitarum.</title>
        <authorList>
            <person name="Min B."/>
            <person name="Park H."/>
            <person name="Park J.-H."/>
            <person name="Shin H.-D."/>
            <person name="Choi I.-G."/>
        </authorList>
    </citation>
    <scope>NUCLEOTIDE SEQUENCE [LARGE SCALE GENOMIC DNA]</scope>
    <source>
        <strain evidence="7 8">KUS-F28377</strain>
    </source>
</reference>
<dbReference type="InterPro" id="IPR002189">
    <property type="entry name" value="CapZ_alpha"/>
</dbReference>
<keyword evidence="3 6" id="KW-0117">Actin capping</keyword>
<dbReference type="AlphaFoldDB" id="A0A1C7NLQ7"/>
<evidence type="ECO:0000256" key="4">
    <source>
        <dbReference type="ARBA" id="ARBA00023203"/>
    </source>
</evidence>
<dbReference type="InterPro" id="IPR042276">
    <property type="entry name" value="CapZ_alpha/beta_2"/>
</dbReference>
<dbReference type="InterPro" id="IPR037282">
    <property type="entry name" value="CapZ_alpha/beta"/>
</dbReference>
<dbReference type="InParanoid" id="A0A1C7NLQ7"/>
<comment type="function">
    <text evidence="5 6">F-actin-capping proteins bind in a Ca(2+)-independent manner to the fast growing ends of actin filaments (barbed end) thereby blocking the exchange of subunits at these ends. Unlike other capping proteins (such as gelsolin and severin), these proteins do not sever actin filaments.</text>
</comment>